<reference evidence="1 2" key="1">
    <citation type="journal article" date="2023" name="BMC Biol.">
        <title>The compact genome of the sponge Oopsacas minuta (Hexactinellida) is lacking key metazoan core genes.</title>
        <authorList>
            <person name="Santini S."/>
            <person name="Schenkelaars Q."/>
            <person name="Jourda C."/>
            <person name="Duchesne M."/>
            <person name="Belahbib H."/>
            <person name="Rocher C."/>
            <person name="Selva M."/>
            <person name="Riesgo A."/>
            <person name="Vervoort M."/>
            <person name="Leys S.P."/>
            <person name="Kodjabachian L."/>
            <person name="Le Bivic A."/>
            <person name="Borchiellini C."/>
            <person name="Claverie J.M."/>
            <person name="Renard E."/>
        </authorList>
    </citation>
    <scope>NUCLEOTIDE SEQUENCE [LARGE SCALE GENOMIC DNA]</scope>
    <source>
        <strain evidence="1">SPO-2</strain>
    </source>
</reference>
<evidence type="ECO:0000313" key="1">
    <source>
        <dbReference type="EMBL" id="KAI6652558.1"/>
    </source>
</evidence>
<evidence type="ECO:0000313" key="2">
    <source>
        <dbReference type="Proteomes" id="UP001165289"/>
    </source>
</evidence>
<dbReference type="Proteomes" id="UP001165289">
    <property type="component" value="Unassembled WGS sequence"/>
</dbReference>
<sequence length="654" mass="73830">MSINQSSKFILVPNEHIYSLCEVLDMQLNLRTIFENPNLGECKKTLCGLAKLRSDSLFKTQNNVNALLSIYSQFVKSGESDLMVEALKGLRNVIPYSGQNFKCAKEREILLAVMCSAAGVDNKPNVRLEAMNCLIEVCAIYSDQLDPYFTEIHDIVMLPLESKSNEELIISIKGFELVLEFSKVILFKMEKGVGTSAIKEIVILEPLLENIVEKCTNCLTKSYNDSSENIAIKEFNSQKAYLATLILSYLCKIYKFNAASYLVPFIGNPCTSDYDFDCELKGIAFTALSCALHCGELDKYLDSALRNLFSFAIRTIVEPQMTRHKESAASLISTALLYYPNLIKTDFISHKTTEACVHNLSKYNTESILIAIKNSLGCDPSIDKILSVALTYFLSNPHTHADIVSQQFPQLLHQLYASLCNTTVANTIISIGNAIQSLILNSPFKCITFIPDLITKIVTVMGKYFQNEDQKTLKLFSRDEKNTSCAIVSVNCLLINTCVGKYQDEFKNDLGIFVFSLIDFIHKLIKLSPVFTPPICMCLEEMLLLLIALYNQMNHYIMANMNKVFNFVCDMLFSFSQKMTDYSYVAVPCIVLELLIIVIENVKEKAKSIMEEIFRDINQLLENVLPNPEIIIAINRFVSYLAYCFHILSASYFN</sequence>
<protein>
    <submittedName>
        <fullName evidence="1">Uncharacterized protein</fullName>
    </submittedName>
</protein>
<name>A0AAV7JU84_9METZ</name>
<dbReference type="InterPro" id="IPR016024">
    <property type="entry name" value="ARM-type_fold"/>
</dbReference>
<gene>
    <name evidence="1" type="ORF">LOD99_4343</name>
</gene>
<proteinExistence type="predicted"/>
<dbReference type="Gene3D" id="1.25.10.10">
    <property type="entry name" value="Leucine-rich Repeat Variant"/>
    <property type="match status" value="1"/>
</dbReference>
<dbReference type="EMBL" id="JAKMXF010000298">
    <property type="protein sequence ID" value="KAI6652558.1"/>
    <property type="molecule type" value="Genomic_DNA"/>
</dbReference>
<comment type="caution">
    <text evidence="1">The sequence shown here is derived from an EMBL/GenBank/DDBJ whole genome shotgun (WGS) entry which is preliminary data.</text>
</comment>
<organism evidence="1 2">
    <name type="scientific">Oopsacas minuta</name>
    <dbReference type="NCBI Taxonomy" id="111878"/>
    <lineage>
        <taxon>Eukaryota</taxon>
        <taxon>Metazoa</taxon>
        <taxon>Porifera</taxon>
        <taxon>Hexactinellida</taxon>
        <taxon>Hexasterophora</taxon>
        <taxon>Lyssacinosida</taxon>
        <taxon>Leucopsacidae</taxon>
        <taxon>Oopsacas</taxon>
    </lineage>
</organism>
<keyword evidence="2" id="KW-1185">Reference proteome</keyword>
<dbReference type="AlphaFoldDB" id="A0AAV7JU84"/>
<dbReference type="SUPFAM" id="SSF48371">
    <property type="entry name" value="ARM repeat"/>
    <property type="match status" value="1"/>
</dbReference>
<accession>A0AAV7JU84</accession>
<dbReference type="InterPro" id="IPR011989">
    <property type="entry name" value="ARM-like"/>
</dbReference>